<evidence type="ECO:0000256" key="2">
    <source>
        <dbReference type="ARBA" id="ARBA00022649"/>
    </source>
</evidence>
<keyword evidence="2" id="KW-1277">Toxin-antitoxin system</keyword>
<dbReference type="EMBL" id="BMJV01000010">
    <property type="protein sequence ID" value="GGG84814.1"/>
    <property type="molecule type" value="Genomic_DNA"/>
</dbReference>
<reference evidence="4" key="1">
    <citation type="journal article" date="2014" name="Int. J. Syst. Evol. Microbiol.">
        <title>Complete genome sequence of Corynebacterium casei LMG S-19264T (=DSM 44701T), isolated from a smear-ripened cheese.</title>
        <authorList>
            <consortium name="US DOE Joint Genome Institute (JGI-PGF)"/>
            <person name="Walter F."/>
            <person name="Albersmeier A."/>
            <person name="Kalinowski J."/>
            <person name="Ruckert C."/>
        </authorList>
    </citation>
    <scope>NUCLEOTIDE SEQUENCE</scope>
    <source>
        <strain evidence="4">CGMCC 1.15762</strain>
    </source>
</reference>
<evidence type="ECO:0000313" key="5">
    <source>
        <dbReference type="Proteomes" id="UP000617145"/>
    </source>
</evidence>
<dbReference type="AlphaFoldDB" id="A0A8J3EIE8"/>
<dbReference type="InterPro" id="IPR035093">
    <property type="entry name" value="RelE/ParE_toxin_dom_sf"/>
</dbReference>
<evidence type="ECO:0000256" key="1">
    <source>
        <dbReference type="ARBA" id="ARBA00006226"/>
    </source>
</evidence>
<sequence>MPRTILMRPRARADLNAIWDHTVATWSQAQAERYVSGLGATLDLLAEFPETARLREEFSPPVRLHLYRAHFVVFTDDDTRIEVIRVLHARSDWRRALGD</sequence>
<dbReference type="RefSeq" id="WP_188791932.1">
    <property type="nucleotide sequence ID" value="NZ_BMJV01000010.1"/>
</dbReference>
<comment type="caution">
    <text evidence="4">The sequence shown here is derived from an EMBL/GenBank/DDBJ whole genome shotgun (WGS) entry which is preliminary data.</text>
</comment>
<dbReference type="PANTHER" id="PTHR33755">
    <property type="entry name" value="TOXIN PARE1-RELATED"/>
    <property type="match status" value="1"/>
</dbReference>
<protein>
    <recommendedName>
        <fullName evidence="3">Toxin</fullName>
    </recommendedName>
</protein>
<evidence type="ECO:0000256" key="3">
    <source>
        <dbReference type="PIRNR" id="PIRNR029218"/>
    </source>
</evidence>
<evidence type="ECO:0000313" key="4">
    <source>
        <dbReference type="EMBL" id="GGG84814.1"/>
    </source>
</evidence>
<dbReference type="PANTHER" id="PTHR33755:SF9">
    <property type="entry name" value="TOXIN PARE1"/>
    <property type="match status" value="1"/>
</dbReference>
<gene>
    <name evidence="4" type="primary">parE-4</name>
    <name evidence="4" type="ORF">GCM10011415_38680</name>
</gene>
<dbReference type="InterPro" id="IPR007712">
    <property type="entry name" value="RelE/ParE_toxin"/>
</dbReference>
<organism evidence="4 5">
    <name type="scientific">Salipiger pallidus</name>
    <dbReference type="NCBI Taxonomy" id="1775170"/>
    <lineage>
        <taxon>Bacteria</taxon>
        <taxon>Pseudomonadati</taxon>
        <taxon>Pseudomonadota</taxon>
        <taxon>Alphaproteobacteria</taxon>
        <taxon>Rhodobacterales</taxon>
        <taxon>Roseobacteraceae</taxon>
        <taxon>Salipiger</taxon>
    </lineage>
</organism>
<dbReference type="PIRSF" id="PIRSF029218">
    <property type="entry name" value="ParE"/>
    <property type="match status" value="1"/>
</dbReference>
<dbReference type="Pfam" id="PF05016">
    <property type="entry name" value="ParE_toxin"/>
    <property type="match status" value="1"/>
</dbReference>
<dbReference type="InterPro" id="IPR028344">
    <property type="entry name" value="ParE1/4"/>
</dbReference>
<proteinExistence type="inferred from homology"/>
<reference evidence="4" key="2">
    <citation type="submission" date="2020-09" db="EMBL/GenBank/DDBJ databases">
        <authorList>
            <person name="Sun Q."/>
            <person name="Zhou Y."/>
        </authorList>
    </citation>
    <scope>NUCLEOTIDE SEQUENCE</scope>
    <source>
        <strain evidence="4">CGMCC 1.15762</strain>
    </source>
</reference>
<keyword evidence="5" id="KW-1185">Reference proteome</keyword>
<accession>A0A8J3EIE8</accession>
<dbReference type="InterPro" id="IPR051803">
    <property type="entry name" value="TA_system_RelE-like_toxin"/>
</dbReference>
<name>A0A8J3EIE8_9RHOB</name>
<comment type="similarity">
    <text evidence="1 3">Belongs to the RelE toxin family.</text>
</comment>
<dbReference type="Gene3D" id="3.30.2310.20">
    <property type="entry name" value="RelE-like"/>
    <property type="match status" value="1"/>
</dbReference>
<dbReference type="Proteomes" id="UP000617145">
    <property type="component" value="Unassembled WGS sequence"/>
</dbReference>